<dbReference type="GO" id="GO:0004300">
    <property type="term" value="F:enoyl-CoA hydratase activity"/>
    <property type="evidence" value="ECO:0007669"/>
    <property type="project" value="UniProtKB-EC"/>
</dbReference>
<gene>
    <name evidence="2" type="ORF">CVV64_22810</name>
</gene>
<name>A0A2N1PFC7_9BACT</name>
<dbReference type="EC" id="4.2.1.17" evidence="2"/>
<evidence type="ECO:0000313" key="2">
    <source>
        <dbReference type="EMBL" id="PKK87039.1"/>
    </source>
</evidence>
<dbReference type="InterPro" id="IPR001753">
    <property type="entry name" value="Enoyl-CoA_hydra/iso"/>
</dbReference>
<feature type="non-terminal residue" evidence="2">
    <location>
        <position position="125"/>
    </location>
</feature>
<dbReference type="AlphaFoldDB" id="A0A2N1PFC7"/>
<comment type="similarity">
    <text evidence="1">Belongs to the enoyl-CoA hydratase/isomerase family.</text>
</comment>
<comment type="caution">
    <text evidence="2">The sequence shown here is derived from an EMBL/GenBank/DDBJ whole genome shotgun (WGS) entry which is preliminary data.</text>
</comment>
<keyword evidence="2" id="KW-0456">Lyase</keyword>
<accession>A0A2N1PFC7</accession>
<dbReference type="CDD" id="cd06558">
    <property type="entry name" value="crotonase-like"/>
    <property type="match status" value="1"/>
</dbReference>
<organism evidence="2 3">
    <name type="scientific">Candidatus Wallbacteria bacterium HGW-Wallbacteria-1</name>
    <dbReference type="NCBI Taxonomy" id="2013854"/>
    <lineage>
        <taxon>Bacteria</taxon>
        <taxon>Candidatus Walliibacteriota</taxon>
    </lineage>
</organism>
<evidence type="ECO:0000256" key="1">
    <source>
        <dbReference type="ARBA" id="ARBA00005254"/>
    </source>
</evidence>
<dbReference type="Proteomes" id="UP000233256">
    <property type="component" value="Unassembled WGS sequence"/>
</dbReference>
<dbReference type="Pfam" id="PF00378">
    <property type="entry name" value="ECH_1"/>
    <property type="match status" value="1"/>
</dbReference>
<dbReference type="Gene3D" id="3.90.226.10">
    <property type="entry name" value="2-enoyl-CoA Hydratase, Chain A, domain 1"/>
    <property type="match status" value="1"/>
</dbReference>
<dbReference type="SUPFAM" id="SSF52096">
    <property type="entry name" value="ClpP/crotonase"/>
    <property type="match status" value="1"/>
</dbReference>
<sequence length="125" mass="14424">MTINIKTEDHIMLIEIDRPKKYNAMTREMYSQMAQAYYKLDKDDHYRVGVVYANGPHFTSGLELTDWSDVFAGGVGFPMAENNEIDPFYMMSDDRCRKPVIFAVQGYCFTWGVEMMLNADIRVAA</sequence>
<reference evidence="2 3" key="1">
    <citation type="journal article" date="2017" name="ISME J.">
        <title>Potential for microbial H2 and metal transformations associated with novel bacteria and archaea in deep terrestrial subsurface sediments.</title>
        <authorList>
            <person name="Hernsdorf A.W."/>
            <person name="Amano Y."/>
            <person name="Miyakawa K."/>
            <person name="Ise K."/>
            <person name="Suzuki Y."/>
            <person name="Anantharaman K."/>
            <person name="Probst A."/>
            <person name="Burstein D."/>
            <person name="Thomas B.C."/>
            <person name="Banfield J.F."/>
        </authorList>
    </citation>
    <scope>NUCLEOTIDE SEQUENCE [LARGE SCALE GENOMIC DNA]</scope>
    <source>
        <strain evidence="2">HGW-Wallbacteria-1</strain>
    </source>
</reference>
<protein>
    <submittedName>
        <fullName evidence="2">Enoyl-CoA hydratase</fullName>
        <ecNumber evidence="2">4.2.1.17</ecNumber>
    </submittedName>
</protein>
<dbReference type="PANTHER" id="PTHR43802:SF1">
    <property type="entry name" value="IP11341P-RELATED"/>
    <property type="match status" value="1"/>
</dbReference>
<evidence type="ECO:0000313" key="3">
    <source>
        <dbReference type="Proteomes" id="UP000233256"/>
    </source>
</evidence>
<dbReference type="InterPro" id="IPR029045">
    <property type="entry name" value="ClpP/crotonase-like_dom_sf"/>
</dbReference>
<proteinExistence type="inferred from homology"/>
<dbReference type="PANTHER" id="PTHR43802">
    <property type="entry name" value="ENOYL-COA HYDRATASE"/>
    <property type="match status" value="1"/>
</dbReference>
<dbReference type="EMBL" id="PGXC01000224">
    <property type="protein sequence ID" value="PKK87039.1"/>
    <property type="molecule type" value="Genomic_DNA"/>
</dbReference>